<accession>A0AAD9J122</accession>
<protein>
    <submittedName>
        <fullName evidence="1">Uncharacterized protein</fullName>
    </submittedName>
</protein>
<dbReference type="AlphaFoldDB" id="A0AAD9J122"/>
<gene>
    <name evidence="1" type="ORF">LSH36_743g00021</name>
</gene>
<evidence type="ECO:0000313" key="2">
    <source>
        <dbReference type="Proteomes" id="UP001208570"/>
    </source>
</evidence>
<sequence length="68" mass="7501">MDSTDHIMGFTTETSTDDVIASTGCHIGNQGNKSHYDQDYVISRYISKLAMVVRSTNGLLFRVSSATR</sequence>
<organism evidence="1 2">
    <name type="scientific">Paralvinella palmiformis</name>
    <dbReference type="NCBI Taxonomy" id="53620"/>
    <lineage>
        <taxon>Eukaryota</taxon>
        <taxon>Metazoa</taxon>
        <taxon>Spiralia</taxon>
        <taxon>Lophotrochozoa</taxon>
        <taxon>Annelida</taxon>
        <taxon>Polychaeta</taxon>
        <taxon>Sedentaria</taxon>
        <taxon>Canalipalpata</taxon>
        <taxon>Terebellida</taxon>
        <taxon>Terebelliformia</taxon>
        <taxon>Alvinellidae</taxon>
        <taxon>Paralvinella</taxon>
    </lineage>
</organism>
<reference evidence="1" key="1">
    <citation type="journal article" date="2023" name="Mol. Biol. Evol.">
        <title>Third-Generation Sequencing Reveals the Adaptive Role of the Epigenome in Three Deep-Sea Polychaetes.</title>
        <authorList>
            <person name="Perez M."/>
            <person name="Aroh O."/>
            <person name="Sun Y."/>
            <person name="Lan Y."/>
            <person name="Juniper S.K."/>
            <person name="Young C.R."/>
            <person name="Angers B."/>
            <person name="Qian P.Y."/>
        </authorList>
    </citation>
    <scope>NUCLEOTIDE SEQUENCE</scope>
    <source>
        <strain evidence="1">P08H-3</strain>
    </source>
</reference>
<keyword evidence="2" id="KW-1185">Reference proteome</keyword>
<name>A0AAD9J122_9ANNE</name>
<proteinExistence type="predicted"/>
<evidence type="ECO:0000313" key="1">
    <source>
        <dbReference type="EMBL" id="KAK2144612.1"/>
    </source>
</evidence>
<dbReference type="Proteomes" id="UP001208570">
    <property type="component" value="Unassembled WGS sequence"/>
</dbReference>
<comment type="caution">
    <text evidence="1">The sequence shown here is derived from an EMBL/GenBank/DDBJ whole genome shotgun (WGS) entry which is preliminary data.</text>
</comment>
<dbReference type="EMBL" id="JAODUP010000743">
    <property type="protein sequence ID" value="KAK2144612.1"/>
    <property type="molecule type" value="Genomic_DNA"/>
</dbReference>